<gene>
    <name evidence="2" type="ORF">N781_14500</name>
</gene>
<dbReference type="STRING" id="1385510.GCA_000425205_01952"/>
<organism evidence="2 3">
    <name type="scientific">Pontibacillus halophilus JSM 076056 = DSM 19796</name>
    <dbReference type="NCBI Taxonomy" id="1385510"/>
    <lineage>
        <taxon>Bacteria</taxon>
        <taxon>Bacillati</taxon>
        <taxon>Bacillota</taxon>
        <taxon>Bacilli</taxon>
        <taxon>Bacillales</taxon>
        <taxon>Bacillaceae</taxon>
        <taxon>Pontibacillus</taxon>
    </lineage>
</organism>
<dbReference type="PANTHER" id="PTHR43415:SF3">
    <property type="entry name" value="GNAT-FAMILY ACETYLTRANSFERASE"/>
    <property type="match status" value="1"/>
</dbReference>
<dbReference type="SUPFAM" id="SSF55729">
    <property type="entry name" value="Acyl-CoA N-acyltransferases (Nat)"/>
    <property type="match status" value="1"/>
</dbReference>
<dbReference type="OrthoDB" id="9795206at2"/>
<evidence type="ECO:0000313" key="3">
    <source>
        <dbReference type="Proteomes" id="UP000030528"/>
    </source>
</evidence>
<feature type="domain" description="N-acetyltransferase" evidence="1">
    <location>
        <begin position="7"/>
        <end position="179"/>
    </location>
</feature>
<reference evidence="2 3" key="1">
    <citation type="submission" date="2013-08" db="EMBL/GenBank/DDBJ databases">
        <authorList>
            <person name="Huang J."/>
            <person name="Wang G."/>
        </authorList>
    </citation>
    <scope>NUCLEOTIDE SEQUENCE [LARGE SCALE GENOMIC DNA]</scope>
    <source>
        <strain evidence="2 3">JSM 076056</strain>
    </source>
</reference>
<dbReference type="Pfam" id="PF13302">
    <property type="entry name" value="Acetyltransf_3"/>
    <property type="match status" value="1"/>
</dbReference>
<dbReference type="eggNOG" id="COG1670">
    <property type="taxonomic scope" value="Bacteria"/>
</dbReference>
<dbReference type="Gene3D" id="3.40.630.30">
    <property type="match status" value="1"/>
</dbReference>
<dbReference type="RefSeq" id="WP_026800342.1">
    <property type="nucleotide sequence ID" value="NZ_AULI01000007.1"/>
</dbReference>
<proteinExistence type="predicted"/>
<comment type="caution">
    <text evidence="2">The sequence shown here is derived from an EMBL/GenBank/DDBJ whole genome shotgun (WGS) entry which is preliminary data.</text>
</comment>
<dbReference type="PANTHER" id="PTHR43415">
    <property type="entry name" value="SPERMIDINE N(1)-ACETYLTRANSFERASE"/>
    <property type="match status" value="1"/>
</dbReference>
<dbReference type="EMBL" id="AVPE01000005">
    <property type="protein sequence ID" value="KGX92546.1"/>
    <property type="molecule type" value="Genomic_DNA"/>
</dbReference>
<dbReference type="GO" id="GO:0016747">
    <property type="term" value="F:acyltransferase activity, transferring groups other than amino-acyl groups"/>
    <property type="evidence" value="ECO:0007669"/>
    <property type="project" value="InterPro"/>
</dbReference>
<sequence length="183" mass="21218">MLKGNLVELRPVKEEDLERVNKWNNDEELTRLASGSNLPYQLNNPHESLKAHYTKNLTSHNLLKDGIVFSIYATATSEQIGKCDYREFNPITRCATVGIVIGEKEYWGRGYGKETIHLLCRHLFYDLNVNRIQLDTWSGNERAVALYKACGFRLEGRLRRNEYVNGEYHDTLILGLLQEEFTH</sequence>
<protein>
    <submittedName>
        <fullName evidence="2">Acetyltransferase</fullName>
    </submittedName>
</protein>
<dbReference type="PROSITE" id="PS51186">
    <property type="entry name" value="GNAT"/>
    <property type="match status" value="1"/>
</dbReference>
<dbReference type="InterPro" id="IPR016181">
    <property type="entry name" value="Acyl_CoA_acyltransferase"/>
</dbReference>
<keyword evidence="2" id="KW-0808">Transferase</keyword>
<name>A0A0A5GH32_9BACI</name>
<dbReference type="InterPro" id="IPR000182">
    <property type="entry name" value="GNAT_dom"/>
</dbReference>
<keyword evidence="3" id="KW-1185">Reference proteome</keyword>
<evidence type="ECO:0000259" key="1">
    <source>
        <dbReference type="PROSITE" id="PS51186"/>
    </source>
</evidence>
<evidence type="ECO:0000313" key="2">
    <source>
        <dbReference type="EMBL" id="KGX92546.1"/>
    </source>
</evidence>
<dbReference type="Proteomes" id="UP000030528">
    <property type="component" value="Unassembled WGS sequence"/>
</dbReference>
<accession>A0A0A5GH32</accession>
<dbReference type="AlphaFoldDB" id="A0A0A5GH32"/>